<evidence type="ECO:0000256" key="3">
    <source>
        <dbReference type="ARBA" id="ARBA00022806"/>
    </source>
</evidence>
<evidence type="ECO:0000259" key="7">
    <source>
        <dbReference type="Pfam" id="PF13087"/>
    </source>
</evidence>
<reference evidence="9" key="1">
    <citation type="submission" date="2020-03" db="EMBL/GenBank/DDBJ databases">
        <title>A high-quality chromosome-level genome assembly of a woody plant with both climbing and erect habits, Rhamnella rubrinervis.</title>
        <authorList>
            <person name="Lu Z."/>
            <person name="Yang Y."/>
            <person name="Zhu X."/>
            <person name="Sun Y."/>
        </authorList>
    </citation>
    <scope>NUCLEOTIDE SEQUENCE</scope>
    <source>
        <strain evidence="9">BYM</strain>
        <tissue evidence="9">Leaf</tissue>
    </source>
</reference>
<keyword evidence="3" id="KW-0347">Helicase</keyword>
<evidence type="ECO:0000259" key="6">
    <source>
        <dbReference type="Pfam" id="PF13086"/>
    </source>
</evidence>
<evidence type="ECO:0000256" key="2">
    <source>
        <dbReference type="ARBA" id="ARBA00022801"/>
    </source>
</evidence>
<dbReference type="PANTHER" id="PTHR10887:SF522">
    <property type="entry name" value="P-LOOP CONTAINING NUCLEOSIDE TRIPHOSPHATE HYDROLASES SUPERFAMILY PROTEIN"/>
    <property type="match status" value="1"/>
</dbReference>
<dbReference type="Pfam" id="PF13087">
    <property type="entry name" value="AAA_12"/>
    <property type="match status" value="1"/>
</dbReference>
<evidence type="ECO:0000313" key="10">
    <source>
        <dbReference type="Proteomes" id="UP000796880"/>
    </source>
</evidence>
<dbReference type="OrthoDB" id="6513042at2759"/>
<gene>
    <name evidence="9" type="ORF">FNV43_RR02373</name>
</gene>
<accession>A0A8K0MTZ8</accession>
<keyword evidence="10" id="KW-1185">Reference proteome</keyword>
<dbReference type="Gene3D" id="3.40.50.300">
    <property type="entry name" value="P-loop containing nucleotide triphosphate hydrolases"/>
    <property type="match status" value="2"/>
</dbReference>
<dbReference type="Pfam" id="PF13086">
    <property type="entry name" value="AAA_11"/>
    <property type="match status" value="2"/>
</dbReference>
<dbReference type="EMBL" id="VOIH02000001">
    <property type="protein sequence ID" value="KAF3457715.1"/>
    <property type="molecule type" value="Genomic_DNA"/>
</dbReference>
<feature type="compositionally biased region" description="Basic and acidic residues" evidence="5">
    <location>
        <begin position="430"/>
        <end position="441"/>
    </location>
</feature>
<feature type="domain" description="DNA2/NAM7 helicase helicase" evidence="6">
    <location>
        <begin position="587"/>
        <end position="665"/>
    </location>
</feature>
<protein>
    <submittedName>
        <fullName evidence="9">Uncharacterized protein</fullName>
    </submittedName>
</protein>
<evidence type="ECO:0000256" key="4">
    <source>
        <dbReference type="ARBA" id="ARBA00022840"/>
    </source>
</evidence>
<feature type="domain" description="DUF6469" evidence="8">
    <location>
        <begin position="92"/>
        <end position="201"/>
    </location>
</feature>
<evidence type="ECO:0000259" key="8">
    <source>
        <dbReference type="Pfam" id="PF20073"/>
    </source>
</evidence>
<proteinExistence type="predicted"/>
<organism evidence="9 10">
    <name type="scientific">Rhamnella rubrinervis</name>
    <dbReference type="NCBI Taxonomy" id="2594499"/>
    <lineage>
        <taxon>Eukaryota</taxon>
        <taxon>Viridiplantae</taxon>
        <taxon>Streptophyta</taxon>
        <taxon>Embryophyta</taxon>
        <taxon>Tracheophyta</taxon>
        <taxon>Spermatophyta</taxon>
        <taxon>Magnoliopsida</taxon>
        <taxon>eudicotyledons</taxon>
        <taxon>Gunneridae</taxon>
        <taxon>Pentapetalae</taxon>
        <taxon>rosids</taxon>
        <taxon>fabids</taxon>
        <taxon>Rosales</taxon>
        <taxon>Rhamnaceae</taxon>
        <taxon>rhamnoid group</taxon>
        <taxon>Rhamneae</taxon>
        <taxon>Rhamnella</taxon>
    </lineage>
</organism>
<feature type="compositionally biased region" description="Basic and acidic residues" evidence="5">
    <location>
        <begin position="409"/>
        <end position="419"/>
    </location>
</feature>
<dbReference type="SUPFAM" id="SSF52540">
    <property type="entry name" value="P-loop containing nucleoside triphosphate hydrolases"/>
    <property type="match status" value="1"/>
</dbReference>
<dbReference type="GO" id="GO:0005524">
    <property type="term" value="F:ATP binding"/>
    <property type="evidence" value="ECO:0007669"/>
    <property type="project" value="UniProtKB-KW"/>
</dbReference>
<dbReference type="CDD" id="cd18808">
    <property type="entry name" value="SF1_C_Upf1"/>
    <property type="match status" value="1"/>
</dbReference>
<dbReference type="GO" id="GO:0005694">
    <property type="term" value="C:chromosome"/>
    <property type="evidence" value="ECO:0007669"/>
    <property type="project" value="UniProtKB-ARBA"/>
</dbReference>
<keyword evidence="4" id="KW-0067">ATP-binding</keyword>
<dbReference type="InterPro" id="IPR047187">
    <property type="entry name" value="SF1_C_Upf1"/>
</dbReference>
<dbReference type="AlphaFoldDB" id="A0A8K0MTZ8"/>
<dbReference type="GO" id="GO:0004386">
    <property type="term" value="F:helicase activity"/>
    <property type="evidence" value="ECO:0007669"/>
    <property type="project" value="UniProtKB-KW"/>
</dbReference>
<keyword evidence="2" id="KW-0378">Hydrolase</keyword>
<evidence type="ECO:0000313" key="9">
    <source>
        <dbReference type="EMBL" id="KAF3457715.1"/>
    </source>
</evidence>
<sequence>MEMTDEKNEREIAGRGLIDCVFSWSLKDVINNNLYKHKVSNIPKTFSSVREYKKSFILPLLEETHADLLSSMETISRAPSCEIVSVKRITKVSKDFLYSVVLKRSSEEVKDAGTYNEPQSRDIIAITSVRPKRAGDLQRAEMSYVIALVQSVKEDLTTLRLLSSKPISVVEHNKKDSKSGTLFAVNLINLTTNIRIWEALKPDMEEQNINVIQRVLQPNFVDVENCGMCRRLSKKKRNAAYSNMMARIRSSELNESQEAAVLSCISTKECRHQSSVKLIWGPPGTGKTKTVGFLLHSLLKMKCRTLTCAPTNTAVLEVTERLLKKVEEESFEYNTYGLGDIVLFGHGERMKIVDHDDLLDVFLDHRVDRLEECFVSSSAWKVNLFSMISLLKKPGKQYRLYLNNRQGHEYEEEKKKNEVSDNGEGTNKNQSEEIRYKSSKDRKGKKGWKKLIVQSLNENKGKKKVEDMLSLKEIKQPENEEEKNKKCDDPLTYKEFIKRKFNCIEKRLVLYIVDLYTHLPTSIISLEIAKTMITALESLKSFRTLLDKEILSSGEPGGCFRKLSFARKNCLNVLKSLPQQFPIPEFSGREEIKQFCLKNACLIFCTVSSSAKLYTEGMTPFELLVIDEAAQLKECESTIPLQLPGVRHAILIGDEKQLPAMVKSKISVEAEFGRSLFERLALLGHKKHLLNVQHRMHPSISLFPNREFYKNQISDGQNVKGKSYNRRFLHERMYGSFSFINVAHGKEEFDNQHSPKNMVEVAVISEIIARLYKEYTETKKKVRVGVISPYKAQVYAIQEKVKTYGNDDSNDFTVSVRSVDGFQGGEEDVIIISTVRCNEKGSVGFLSNHQRTNVALTRARHCLWILGNAETLMRSGSIWMKQVVDAKNRKCFHNADEDKNLVHAITAALALVKLK</sequence>
<dbReference type="InterPro" id="IPR045529">
    <property type="entry name" value="DUF6469"/>
</dbReference>
<dbReference type="InterPro" id="IPR041679">
    <property type="entry name" value="DNA2/NAM7-like_C"/>
</dbReference>
<dbReference type="PANTHER" id="PTHR10887">
    <property type="entry name" value="DNA2/NAM7 HELICASE FAMILY"/>
    <property type="match status" value="1"/>
</dbReference>
<feature type="region of interest" description="Disordered" evidence="5">
    <location>
        <begin position="409"/>
        <end position="441"/>
    </location>
</feature>
<dbReference type="GO" id="GO:0016787">
    <property type="term" value="F:hydrolase activity"/>
    <property type="evidence" value="ECO:0007669"/>
    <property type="project" value="UniProtKB-KW"/>
</dbReference>
<dbReference type="Pfam" id="PF20073">
    <property type="entry name" value="DUF6469"/>
    <property type="match status" value="1"/>
</dbReference>
<dbReference type="InterPro" id="IPR041677">
    <property type="entry name" value="DNA2/NAM7_AAA_11"/>
</dbReference>
<dbReference type="InterPro" id="IPR027417">
    <property type="entry name" value="P-loop_NTPase"/>
</dbReference>
<name>A0A8K0MTZ8_9ROSA</name>
<comment type="caution">
    <text evidence="9">The sequence shown here is derived from an EMBL/GenBank/DDBJ whole genome shotgun (WGS) entry which is preliminary data.</text>
</comment>
<feature type="domain" description="DNA2/NAM7 helicase helicase" evidence="6">
    <location>
        <begin position="252"/>
        <end position="473"/>
    </location>
</feature>
<evidence type="ECO:0000256" key="5">
    <source>
        <dbReference type="SAM" id="MobiDB-lite"/>
    </source>
</evidence>
<dbReference type="Proteomes" id="UP000796880">
    <property type="component" value="Unassembled WGS sequence"/>
</dbReference>
<feature type="domain" description="DNA2/NAM7 helicase-like C-terminal" evidence="7">
    <location>
        <begin position="673"/>
        <end position="869"/>
    </location>
</feature>
<evidence type="ECO:0000256" key="1">
    <source>
        <dbReference type="ARBA" id="ARBA00022741"/>
    </source>
</evidence>
<keyword evidence="1" id="KW-0547">Nucleotide-binding</keyword>
<dbReference type="FunFam" id="3.40.50.300:FF:000326">
    <property type="entry name" value="P-loop containing nucleoside triphosphate hydrolase"/>
    <property type="match status" value="1"/>
</dbReference>
<dbReference type="InterPro" id="IPR045055">
    <property type="entry name" value="DNA2/NAM7-like"/>
</dbReference>